<dbReference type="STRING" id="334819.W7MWU7"/>
<dbReference type="EMBL" id="DS022257">
    <property type="protein sequence ID" value="EWG52180.1"/>
    <property type="molecule type" value="Genomic_DNA"/>
</dbReference>
<dbReference type="KEGG" id="fvr:FVEG_10981"/>
<dbReference type="EMBL" id="DS022257">
    <property type="protein sequence ID" value="EWG52179.1"/>
    <property type="molecule type" value="Genomic_DNA"/>
</dbReference>
<organism evidence="2 3">
    <name type="scientific">Gibberella moniliformis (strain M3125 / FGSC 7600)</name>
    <name type="common">Maize ear and stalk rot fungus</name>
    <name type="synonym">Fusarium verticillioides</name>
    <dbReference type="NCBI Taxonomy" id="334819"/>
    <lineage>
        <taxon>Eukaryota</taxon>
        <taxon>Fungi</taxon>
        <taxon>Dikarya</taxon>
        <taxon>Ascomycota</taxon>
        <taxon>Pezizomycotina</taxon>
        <taxon>Sordariomycetes</taxon>
        <taxon>Hypocreomycetidae</taxon>
        <taxon>Hypocreales</taxon>
        <taxon>Nectriaceae</taxon>
        <taxon>Fusarium</taxon>
        <taxon>Fusarium fujikuroi species complex</taxon>
    </lineage>
</organism>
<name>W7MWU7_GIBM7</name>
<evidence type="ECO:0000313" key="2">
    <source>
        <dbReference type="EMBL" id="EWG52180.1"/>
    </source>
</evidence>
<protein>
    <recommendedName>
        <fullName evidence="1">Linalool dehydratase/isomerase domain-containing protein</fullName>
    </recommendedName>
</protein>
<dbReference type="VEuPathDB" id="FungiDB:FVEG_10981"/>
<accession>W7MWU7</accession>
<gene>
    <name evidence="2" type="ORF">FVEG_10981</name>
</gene>
<dbReference type="GeneID" id="30068523"/>
<dbReference type="Proteomes" id="UP000009096">
    <property type="component" value="Chromosome 9"/>
</dbReference>
<dbReference type="RefSeq" id="XP_018758370.1">
    <property type="nucleotide sequence ID" value="XM_018900141.1"/>
</dbReference>
<dbReference type="RefSeq" id="XP_018758371.1">
    <property type="nucleotide sequence ID" value="XM_018900142.1"/>
</dbReference>
<keyword evidence="3" id="KW-1185">Reference proteome</keyword>
<evidence type="ECO:0000313" key="3">
    <source>
        <dbReference type="Proteomes" id="UP000009096"/>
    </source>
</evidence>
<sequence length="116" mass="13085">MSKKQVASIRQIGNLARQLTGDWSNMMGRWDLNDGFGAYRFQLAYSFYALALAHFHRLPAAPGLLKFAMEKMINKTVGITGAMRARVEELREPQGPRVGLIPSRKVTSWTALTFKQ</sequence>
<feature type="domain" description="Linalool dehydratase/isomerase" evidence="1">
    <location>
        <begin position="40"/>
        <end position="76"/>
    </location>
</feature>
<proteinExistence type="predicted"/>
<evidence type="ECO:0000259" key="1">
    <source>
        <dbReference type="Pfam" id="PF18566"/>
    </source>
</evidence>
<dbReference type="InterPro" id="IPR041411">
    <property type="entry name" value="Ldi"/>
</dbReference>
<dbReference type="AlphaFoldDB" id="W7MWU7"/>
<reference evidence="2 3" key="1">
    <citation type="journal article" date="2010" name="Nature">
        <title>Comparative genomics reveals mobile pathogenicity chromosomes in Fusarium.</title>
        <authorList>
            <person name="Ma L.J."/>
            <person name="van der Does H.C."/>
            <person name="Borkovich K.A."/>
            <person name="Coleman J.J."/>
            <person name="Daboussi M.J."/>
            <person name="Di Pietro A."/>
            <person name="Dufresne M."/>
            <person name="Freitag M."/>
            <person name="Grabherr M."/>
            <person name="Henrissat B."/>
            <person name="Houterman P.M."/>
            <person name="Kang S."/>
            <person name="Shim W.B."/>
            <person name="Woloshuk C."/>
            <person name="Xie X."/>
            <person name="Xu J.R."/>
            <person name="Antoniw J."/>
            <person name="Baker S.E."/>
            <person name="Bluhm B.H."/>
            <person name="Breakspear A."/>
            <person name="Brown D.W."/>
            <person name="Butchko R.A."/>
            <person name="Chapman S."/>
            <person name="Coulson R."/>
            <person name="Coutinho P.M."/>
            <person name="Danchin E.G."/>
            <person name="Diener A."/>
            <person name="Gale L.R."/>
            <person name="Gardiner D.M."/>
            <person name="Goff S."/>
            <person name="Hammond-Kosack K.E."/>
            <person name="Hilburn K."/>
            <person name="Hua-Van A."/>
            <person name="Jonkers W."/>
            <person name="Kazan K."/>
            <person name="Kodira C.D."/>
            <person name="Koehrsen M."/>
            <person name="Kumar L."/>
            <person name="Lee Y.H."/>
            <person name="Li L."/>
            <person name="Manners J.M."/>
            <person name="Miranda-Saavedra D."/>
            <person name="Mukherjee M."/>
            <person name="Park G."/>
            <person name="Park J."/>
            <person name="Park S.Y."/>
            <person name="Proctor R.H."/>
            <person name="Regev A."/>
            <person name="Ruiz-Roldan M.C."/>
            <person name="Sain D."/>
            <person name="Sakthikumar S."/>
            <person name="Sykes S."/>
            <person name="Schwartz D.C."/>
            <person name="Turgeon B.G."/>
            <person name="Wapinski I."/>
            <person name="Yoder O."/>
            <person name="Young S."/>
            <person name="Zeng Q."/>
            <person name="Zhou S."/>
            <person name="Galagan J."/>
            <person name="Cuomo C.A."/>
            <person name="Kistler H.C."/>
            <person name="Rep M."/>
        </authorList>
    </citation>
    <scope>NUCLEOTIDE SEQUENCE [LARGE SCALE GENOMIC DNA]</scope>
    <source>
        <strain evidence="2">7600</strain>
        <strain evidence="3">M3125 / FGSC 7600</strain>
    </source>
</reference>
<dbReference type="Pfam" id="PF18566">
    <property type="entry name" value="Ldi"/>
    <property type="match status" value="1"/>
</dbReference>
<reference evidence="2" key="2">
    <citation type="submission" date="2013-11" db="EMBL/GenBank/DDBJ databases">
        <authorList>
            <consortium name="The Broad Institute Genome Sequencing Platform"/>
            <person name="Ma L.-J."/>
            <person name="Corby-Kistler H."/>
            <person name="Broz K."/>
            <person name="Gale L.R."/>
            <person name="Jonkers W."/>
            <person name="O'Donnell K."/>
            <person name="Ploetz R."/>
            <person name="Steinberg C."/>
            <person name="Schwartz D.C."/>
            <person name="VanEtten H."/>
            <person name="Zhou S."/>
            <person name="Young S.K."/>
            <person name="Zeng Q."/>
            <person name="Gargeya S."/>
            <person name="Fitzgerald M."/>
            <person name="Abouelleil A."/>
            <person name="Alvarado L."/>
            <person name="Chapman S.B."/>
            <person name="Gainer-Dewar J."/>
            <person name="Goldberg J."/>
            <person name="Griggs A."/>
            <person name="Gujja S."/>
            <person name="Hansen M."/>
            <person name="Howarth C."/>
            <person name="Imamovic A."/>
            <person name="Ireland A."/>
            <person name="Larimer J."/>
            <person name="McCowan C."/>
            <person name="Murphy C."/>
            <person name="Pearson M."/>
            <person name="Poon T.W."/>
            <person name="Priest M."/>
            <person name="Roberts A."/>
            <person name="Saif S."/>
            <person name="Shea T."/>
            <person name="Sykes S."/>
            <person name="Wortman J."/>
            <person name="Nusbaum C."/>
            <person name="Birren B."/>
        </authorList>
    </citation>
    <scope>NUCLEOTIDE SEQUENCE</scope>
    <source>
        <strain evidence="2">7600</strain>
    </source>
</reference>